<protein>
    <submittedName>
        <fullName evidence="2">Uncharacterized protein</fullName>
    </submittedName>
</protein>
<feature type="transmembrane region" description="Helical" evidence="1">
    <location>
        <begin position="26"/>
        <end position="48"/>
    </location>
</feature>
<evidence type="ECO:0000256" key="1">
    <source>
        <dbReference type="SAM" id="Phobius"/>
    </source>
</evidence>
<evidence type="ECO:0000313" key="2">
    <source>
        <dbReference type="Ensembl" id="ENSHCOP00000006987.1"/>
    </source>
</evidence>
<reference evidence="2" key="2">
    <citation type="submission" date="2025-09" db="UniProtKB">
        <authorList>
            <consortium name="Ensembl"/>
        </authorList>
    </citation>
    <scope>IDENTIFICATION</scope>
</reference>
<sequence>PPKMGFFQQVKLLLWKNGLNVIRNPWSLTLITWPLIIFIIVAVTRGYYPPELQESYVSPRNLPSAGLFPFLQTLLCNT</sequence>
<evidence type="ECO:0000313" key="3">
    <source>
        <dbReference type="Proteomes" id="UP000264820"/>
    </source>
</evidence>
<dbReference type="STRING" id="109280.ENSHCOP00000006987"/>
<dbReference type="GeneTree" id="ENSGT00980000199646"/>
<keyword evidence="1" id="KW-0812">Transmembrane</keyword>
<keyword evidence="1" id="KW-1133">Transmembrane helix</keyword>
<dbReference type="Ensembl" id="ENSHCOT00000002764.1">
    <property type="protein sequence ID" value="ENSHCOP00000006987.1"/>
    <property type="gene ID" value="ENSHCOG00000008876.1"/>
</dbReference>
<keyword evidence="1" id="KW-0472">Membrane</keyword>
<proteinExistence type="predicted"/>
<keyword evidence="3" id="KW-1185">Reference proteome</keyword>
<name>A0A3Q2XRW1_HIPCM</name>
<reference evidence="2" key="1">
    <citation type="submission" date="2025-08" db="UniProtKB">
        <authorList>
            <consortium name="Ensembl"/>
        </authorList>
    </citation>
    <scope>IDENTIFICATION</scope>
</reference>
<accession>A0A3Q2XRW1</accession>
<dbReference type="Proteomes" id="UP000264820">
    <property type="component" value="Unplaced"/>
</dbReference>
<dbReference type="OMA" id="NVIRNPW"/>
<organism evidence="2 3">
    <name type="scientific">Hippocampus comes</name>
    <name type="common">Tiger tail seahorse</name>
    <dbReference type="NCBI Taxonomy" id="109280"/>
    <lineage>
        <taxon>Eukaryota</taxon>
        <taxon>Metazoa</taxon>
        <taxon>Chordata</taxon>
        <taxon>Craniata</taxon>
        <taxon>Vertebrata</taxon>
        <taxon>Euteleostomi</taxon>
        <taxon>Actinopterygii</taxon>
        <taxon>Neopterygii</taxon>
        <taxon>Teleostei</taxon>
        <taxon>Neoteleostei</taxon>
        <taxon>Acanthomorphata</taxon>
        <taxon>Syngnathiaria</taxon>
        <taxon>Syngnathiformes</taxon>
        <taxon>Syngnathoidei</taxon>
        <taxon>Syngnathidae</taxon>
        <taxon>Hippocampus</taxon>
    </lineage>
</organism>
<dbReference type="AlphaFoldDB" id="A0A3Q2XRW1"/>